<feature type="compositionally biased region" description="Polar residues" evidence="1">
    <location>
        <begin position="97"/>
        <end position="106"/>
    </location>
</feature>
<comment type="caution">
    <text evidence="2">The sequence shown here is derived from an EMBL/GenBank/DDBJ whole genome shotgun (WGS) entry which is preliminary data.</text>
</comment>
<organism evidence="2 3">
    <name type="scientific">Pleurodeles waltl</name>
    <name type="common">Iberian ribbed newt</name>
    <dbReference type="NCBI Taxonomy" id="8319"/>
    <lineage>
        <taxon>Eukaryota</taxon>
        <taxon>Metazoa</taxon>
        <taxon>Chordata</taxon>
        <taxon>Craniata</taxon>
        <taxon>Vertebrata</taxon>
        <taxon>Euteleostomi</taxon>
        <taxon>Amphibia</taxon>
        <taxon>Batrachia</taxon>
        <taxon>Caudata</taxon>
        <taxon>Salamandroidea</taxon>
        <taxon>Salamandridae</taxon>
        <taxon>Pleurodelinae</taxon>
        <taxon>Pleurodeles</taxon>
    </lineage>
</organism>
<sequence>MDVLATVRTESGTESRFSLLADALSGRHSNVDADSLAGNPDIRVPETVKTDNGATRGARGGGERRRQTRRSNERRTRGARRNPDHRRTPEPNRPGPDNNQRGTRRA</sequence>
<protein>
    <submittedName>
        <fullName evidence="2">Uncharacterized protein</fullName>
    </submittedName>
</protein>
<accession>A0AAV7WN05</accession>
<evidence type="ECO:0000313" key="3">
    <source>
        <dbReference type="Proteomes" id="UP001066276"/>
    </source>
</evidence>
<dbReference type="Proteomes" id="UP001066276">
    <property type="component" value="Chromosome 1_1"/>
</dbReference>
<evidence type="ECO:0000313" key="2">
    <source>
        <dbReference type="EMBL" id="KAJ1213923.1"/>
    </source>
</evidence>
<evidence type="ECO:0000256" key="1">
    <source>
        <dbReference type="SAM" id="MobiDB-lite"/>
    </source>
</evidence>
<name>A0AAV7WN05_PLEWA</name>
<keyword evidence="3" id="KW-1185">Reference proteome</keyword>
<feature type="region of interest" description="Disordered" evidence="1">
    <location>
        <begin position="29"/>
        <end position="106"/>
    </location>
</feature>
<gene>
    <name evidence="2" type="ORF">NDU88_001552</name>
</gene>
<feature type="compositionally biased region" description="Basic and acidic residues" evidence="1">
    <location>
        <begin position="61"/>
        <end position="90"/>
    </location>
</feature>
<proteinExistence type="predicted"/>
<dbReference type="EMBL" id="JANPWB010000001">
    <property type="protein sequence ID" value="KAJ1213923.1"/>
    <property type="molecule type" value="Genomic_DNA"/>
</dbReference>
<dbReference type="AlphaFoldDB" id="A0AAV7WN05"/>
<reference evidence="2" key="1">
    <citation type="journal article" date="2022" name="bioRxiv">
        <title>Sequencing and chromosome-scale assembly of the giantPleurodeles waltlgenome.</title>
        <authorList>
            <person name="Brown T."/>
            <person name="Elewa A."/>
            <person name="Iarovenko S."/>
            <person name="Subramanian E."/>
            <person name="Araus A.J."/>
            <person name="Petzold A."/>
            <person name="Susuki M."/>
            <person name="Suzuki K.-i.T."/>
            <person name="Hayashi T."/>
            <person name="Toyoda A."/>
            <person name="Oliveira C."/>
            <person name="Osipova E."/>
            <person name="Leigh N.D."/>
            <person name="Simon A."/>
            <person name="Yun M.H."/>
        </authorList>
    </citation>
    <scope>NUCLEOTIDE SEQUENCE</scope>
    <source>
        <strain evidence="2">20211129_DDA</strain>
        <tissue evidence="2">Liver</tissue>
    </source>
</reference>